<keyword evidence="6" id="KW-0614">Plasmid</keyword>
<dbReference type="KEGG" id="mlir:LPB04_23580"/>
<dbReference type="PROSITE" id="PS51318">
    <property type="entry name" value="TAT"/>
    <property type="match status" value="1"/>
</dbReference>
<protein>
    <submittedName>
        <fullName evidence="6">ABC transporter substrate-binding protein</fullName>
    </submittedName>
</protein>
<dbReference type="InterPro" id="IPR030678">
    <property type="entry name" value="Peptide/Ni-bd"/>
</dbReference>
<dbReference type="Gene3D" id="3.40.190.10">
    <property type="entry name" value="Periplasmic binding protein-like II"/>
    <property type="match status" value="1"/>
</dbReference>
<keyword evidence="7" id="KW-1185">Reference proteome</keyword>
<dbReference type="Proteomes" id="UP000593875">
    <property type="component" value="Plasmid unnamed1"/>
</dbReference>
<dbReference type="InterPro" id="IPR039424">
    <property type="entry name" value="SBP_5"/>
</dbReference>
<reference evidence="6 7" key="1">
    <citation type="submission" date="2020-10" db="EMBL/GenBank/DDBJ databases">
        <title>Genome sequencing of Massilia sp. LPB0304.</title>
        <authorList>
            <person name="Kim J."/>
        </authorList>
    </citation>
    <scope>NUCLEOTIDE SEQUENCE [LARGE SCALE GENOMIC DNA]</scope>
    <source>
        <strain evidence="6 7">LPB0304</strain>
        <plasmid evidence="6 7">unnamed1</plasmid>
    </source>
</reference>
<proteinExistence type="inferred from homology"/>
<sequence>MTDSTSLPGACSRRDALRSLLAGSVALSAGGILVGSAHAAAAQPRKGGRMTIATQSSSSADTLDPAKAGLSTDYLRAHMFYNGLTTLDAHLAPQMALAEAFETDDALTWTVRLRKGVVFHDGKPFTSADVVYSLNRHKLPATGSKVKSVAQQFASVTAVDPLTVRIVLEGANADLPVILATANFVIVKDGATSFDTAVGTGAFLCKEFTPGVRTVAVRNPYYWKAGLPYLDEIVLFGIPDESARVNALLSGDVDWINDVNPRSAKRVREEPRAALLEAKSGLYTDLIIRKDLGVGRHPDFATGMKYLIDREQIKRAAFRGYADLGNDQPIAPSNRFYFAGLPQRPYDPERARFHLKRAGVLDLELPVVCSVAATGSVDMAMLLQQSAYKAGLKLKVKRVSADGYWSNHWNKSPMGFGNVNPRPSADMVFTQFFKSDAPWNGSAWKNERFDQLLVSARAETDEAKRKLMYADMQTLVHQHCGVGIPVFITILEGLSKRVKGASSHPLGSFMGYNCPEQVWVDA</sequence>
<dbReference type="InterPro" id="IPR006311">
    <property type="entry name" value="TAT_signal"/>
</dbReference>
<dbReference type="Gene3D" id="3.10.105.10">
    <property type="entry name" value="Dipeptide-binding Protein, Domain 3"/>
    <property type="match status" value="1"/>
</dbReference>
<dbReference type="PIRSF" id="PIRSF002741">
    <property type="entry name" value="MppA"/>
    <property type="match status" value="1"/>
</dbReference>
<comment type="similarity">
    <text evidence="1">Belongs to the bacterial solute-binding protein 5 family.</text>
</comment>
<dbReference type="CDD" id="cd08503">
    <property type="entry name" value="PBP2_NikA_DppA_OppA_like_17"/>
    <property type="match status" value="1"/>
</dbReference>
<dbReference type="PANTHER" id="PTHR30290:SF9">
    <property type="entry name" value="OLIGOPEPTIDE-BINDING PROTEIN APPA"/>
    <property type="match status" value="1"/>
</dbReference>
<feature type="region of interest" description="Disordered" evidence="4">
    <location>
        <begin position="44"/>
        <end position="64"/>
    </location>
</feature>
<feature type="compositionally biased region" description="Polar residues" evidence="4">
    <location>
        <begin position="52"/>
        <end position="61"/>
    </location>
</feature>
<gene>
    <name evidence="6" type="ORF">LPB04_23580</name>
</gene>
<dbReference type="GO" id="GO:0015833">
    <property type="term" value="P:peptide transport"/>
    <property type="evidence" value="ECO:0007669"/>
    <property type="project" value="TreeGrafter"/>
</dbReference>
<dbReference type="GO" id="GO:0043190">
    <property type="term" value="C:ATP-binding cassette (ABC) transporter complex"/>
    <property type="evidence" value="ECO:0007669"/>
    <property type="project" value="InterPro"/>
</dbReference>
<evidence type="ECO:0000256" key="2">
    <source>
        <dbReference type="ARBA" id="ARBA00022448"/>
    </source>
</evidence>
<feature type="domain" description="Solute-binding protein family 5" evidence="5">
    <location>
        <begin position="93"/>
        <end position="439"/>
    </location>
</feature>
<evidence type="ECO:0000256" key="1">
    <source>
        <dbReference type="ARBA" id="ARBA00005695"/>
    </source>
</evidence>
<dbReference type="GO" id="GO:0030288">
    <property type="term" value="C:outer membrane-bounded periplasmic space"/>
    <property type="evidence" value="ECO:0007669"/>
    <property type="project" value="UniProtKB-ARBA"/>
</dbReference>
<accession>A0A7L9UB71</accession>
<dbReference type="AlphaFoldDB" id="A0A7L9UB71"/>
<evidence type="ECO:0000313" key="7">
    <source>
        <dbReference type="Proteomes" id="UP000593875"/>
    </source>
</evidence>
<dbReference type="PANTHER" id="PTHR30290">
    <property type="entry name" value="PERIPLASMIC BINDING COMPONENT OF ABC TRANSPORTER"/>
    <property type="match status" value="1"/>
</dbReference>
<evidence type="ECO:0000259" key="5">
    <source>
        <dbReference type="Pfam" id="PF00496"/>
    </source>
</evidence>
<dbReference type="InterPro" id="IPR000914">
    <property type="entry name" value="SBP_5_dom"/>
</dbReference>
<keyword evidence="2" id="KW-0813">Transport</keyword>
<dbReference type="SUPFAM" id="SSF53850">
    <property type="entry name" value="Periplasmic binding protein-like II"/>
    <property type="match status" value="1"/>
</dbReference>
<dbReference type="GO" id="GO:1904680">
    <property type="term" value="F:peptide transmembrane transporter activity"/>
    <property type="evidence" value="ECO:0007669"/>
    <property type="project" value="TreeGrafter"/>
</dbReference>
<keyword evidence="3" id="KW-0732">Signal</keyword>
<dbReference type="Pfam" id="PF00496">
    <property type="entry name" value="SBP_bac_5"/>
    <property type="match status" value="1"/>
</dbReference>
<evidence type="ECO:0000313" key="6">
    <source>
        <dbReference type="EMBL" id="QOL52294.1"/>
    </source>
</evidence>
<dbReference type="RefSeq" id="WP_193689255.1">
    <property type="nucleotide sequence ID" value="NZ_CP062942.1"/>
</dbReference>
<name>A0A7L9UB71_9BURK</name>
<geneLocation type="plasmid" evidence="6 7">
    <name>unnamed1</name>
</geneLocation>
<dbReference type="EMBL" id="CP062942">
    <property type="protein sequence ID" value="QOL52294.1"/>
    <property type="molecule type" value="Genomic_DNA"/>
</dbReference>
<evidence type="ECO:0000256" key="4">
    <source>
        <dbReference type="SAM" id="MobiDB-lite"/>
    </source>
</evidence>
<organism evidence="6 7">
    <name type="scientific">Massilia litorea</name>
    <dbReference type="NCBI Taxonomy" id="2769491"/>
    <lineage>
        <taxon>Bacteria</taxon>
        <taxon>Pseudomonadati</taxon>
        <taxon>Pseudomonadota</taxon>
        <taxon>Betaproteobacteria</taxon>
        <taxon>Burkholderiales</taxon>
        <taxon>Oxalobacteraceae</taxon>
        <taxon>Telluria group</taxon>
        <taxon>Massilia</taxon>
    </lineage>
</organism>
<evidence type="ECO:0000256" key="3">
    <source>
        <dbReference type="ARBA" id="ARBA00022729"/>
    </source>
</evidence>